<keyword evidence="4" id="KW-1185">Reference proteome</keyword>
<reference evidence="3" key="1">
    <citation type="journal article" date="2020" name="Stud. Mycol.">
        <title>101 Dothideomycetes genomes: a test case for predicting lifestyles and emergence of pathogens.</title>
        <authorList>
            <person name="Haridas S."/>
            <person name="Albert R."/>
            <person name="Binder M."/>
            <person name="Bloem J."/>
            <person name="Labutti K."/>
            <person name="Salamov A."/>
            <person name="Andreopoulos B."/>
            <person name="Baker S."/>
            <person name="Barry K."/>
            <person name="Bills G."/>
            <person name="Bluhm B."/>
            <person name="Cannon C."/>
            <person name="Castanera R."/>
            <person name="Culley D."/>
            <person name="Daum C."/>
            <person name="Ezra D."/>
            <person name="Gonzalez J."/>
            <person name="Henrissat B."/>
            <person name="Kuo A."/>
            <person name="Liang C."/>
            <person name="Lipzen A."/>
            <person name="Lutzoni F."/>
            <person name="Magnuson J."/>
            <person name="Mondo S."/>
            <person name="Nolan M."/>
            <person name="Ohm R."/>
            <person name="Pangilinan J."/>
            <person name="Park H.-J."/>
            <person name="Ramirez L."/>
            <person name="Alfaro M."/>
            <person name="Sun H."/>
            <person name="Tritt A."/>
            <person name="Yoshinaga Y."/>
            <person name="Zwiers L.-H."/>
            <person name="Turgeon B."/>
            <person name="Goodwin S."/>
            <person name="Spatafora J."/>
            <person name="Crous P."/>
            <person name="Grigoriev I."/>
        </authorList>
    </citation>
    <scope>NUCLEOTIDE SEQUENCE</scope>
    <source>
        <strain evidence="3">CBS 110217</strain>
    </source>
</reference>
<feature type="compositionally biased region" description="Pro residues" evidence="1">
    <location>
        <begin position="75"/>
        <end position="84"/>
    </location>
</feature>
<proteinExistence type="predicted"/>
<feature type="compositionally biased region" description="Polar residues" evidence="1">
    <location>
        <begin position="120"/>
        <end position="157"/>
    </location>
</feature>
<feature type="region of interest" description="Disordered" evidence="1">
    <location>
        <begin position="1"/>
        <end position="216"/>
    </location>
</feature>
<accession>A0A9P4H259</accession>
<name>A0A9P4H259_9PLEO</name>
<organism evidence="3 4">
    <name type="scientific">Setomelanomma holmii</name>
    <dbReference type="NCBI Taxonomy" id="210430"/>
    <lineage>
        <taxon>Eukaryota</taxon>
        <taxon>Fungi</taxon>
        <taxon>Dikarya</taxon>
        <taxon>Ascomycota</taxon>
        <taxon>Pezizomycotina</taxon>
        <taxon>Dothideomycetes</taxon>
        <taxon>Pleosporomycetidae</taxon>
        <taxon>Pleosporales</taxon>
        <taxon>Pleosporineae</taxon>
        <taxon>Phaeosphaeriaceae</taxon>
        <taxon>Setomelanomma</taxon>
    </lineage>
</organism>
<gene>
    <name evidence="3" type="ORF">EK21DRAFT_75927</name>
</gene>
<feature type="compositionally biased region" description="Polar residues" evidence="1">
    <location>
        <begin position="194"/>
        <end position="208"/>
    </location>
</feature>
<keyword evidence="2" id="KW-0472">Membrane</keyword>
<feature type="compositionally biased region" description="Low complexity" evidence="1">
    <location>
        <begin position="158"/>
        <end position="191"/>
    </location>
</feature>
<keyword evidence="2" id="KW-1133">Transmembrane helix</keyword>
<dbReference type="Proteomes" id="UP000799777">
    <property type="component" value="Unassembled WGS sequence"/>
</dbReference>
<dbReference type="OrthoDB" id="3798694at2759"/>
<feature type="region of interest" description="Disordered" evidence="1">
    <location>
        <begin position="265"/>
        <end position="344"/>
    </location>
</feature>
<feature type="compositionally biased region" description="Pro residues" evidence="1">
    <location>
        <begin position="330"/>
        <end position="342"/>
    </location>
</feature>
<sequence>MARYQLLRPSPVKVFPRRVRREDAAASTAPKAQESEGPKSPESPHSPPGGRDSESEDEAGEPPSLVESKTAISSVPPPPPPPLAPSAAAAPQSSSASSSSAVTTSTPPNVPSETPLPSTPAFTVSFTSQGNQAGVPQVTGTPSLVVSSRPPVTTTPAPSFSSIVVRLSSSSSNSSPTSSPTSSSFPTSSMSLAPAQSETAGQQAPQRSRPQEERTLITKGAAAAAITLSILGGLAIVVAAIIWFKRHKRRQLQYNRRLADDAFDPSNTGSLRAPETAHRSNSSPIFGGTSAAGGSHLTRSTDRSNTLFGAAPYERPETVSTDRNKSRFPIAPPQTTPNPFADPPLNKAYDVLAGRPRSTTLTNRGSWVKNPFKDPESERFDPFGELQEKARRERRKYVEESMKQAELAREAELIKEYETKEAMGLGVPEGSKVRKGSGVTVEGLGVLDRSGGSSGYR</sequence>
<evidence type="ECO:0000256" key="2">
    <source>
        <dbReference type="SAM" id="Phobius"/>
    </source>
</evidence>
<comment type="caution">
    <text evidence="3">The sequence shown here is derived from an EMBL/GenBank/DDBJ whole genome shotgun (WGS) entry which is preliminary data.</text>
</comment>
<feature type="transmembrane region" description="Helical" evidence="2">
    <location>
        <begin position="221"/>
        <end position="244"/>
    </location>
</feature>
<dbReference type="EMBL" id="ML978260">
    <property type="protein sequence ID" value="KAF2025657.1"/>
    <property type="molecule type" value="Genomic_DNA"/>
</dbReference>
<feature type="compositionally biased region" description="Low complexity" evidence="1">
    <location>
        <begin position="85"/>
        <end position="107"/>
    </location>
</feature>
<evidence type="ECO:0000313" key="3">
    <source>
        <dbReference type="EMBL" id="KAF2025657.1"/>
    </source>
</evidence>
<protein>
    <submittedName>
        <fullName evidence="3">Uncharacterized protein</fullName>
    </submittedName>
</protein>
<evidence type="ECO:0000256" key="1">
    <source>
        <dbReference type="SAM" id="MobiDB-lite"/>
    </source>
</evidence>
<feature type="compositionally biased region" description="Basic and acidic residues" evidence="1">
    <location>
        <begin position="314"/>
        <end position="325"/>
    </location>
</feature>
<evidence type="ECO:0000313" key="4">
    <source>
        <dbReference type="Proteomes" id="UP000799777"/>
    </source>
</evidence>
<keyword evidence="2" id="KW-0812">Transmembrane</keyword>
<dbReference type="AlphaFoldDB" id="A0A9P4H259"/>